<dbReference type="GO" id="GO:0016020">
    <property type="term" value="C:membrane"/>
    <property type="evidence" value="ECO:0007669"/>
    <property type="project" value="UniProtKB-SubCell"/>
</dbReference>
<gene>
    <name evidence="6" type="ORF">IPO85_19420</name>
</gene>
<dbReference type="AlphaFoldDB" id="A0A9D7SC13"/>
<evidence type="ECO:0000256" key="2">
    <source>
        <dbReference type="ARBA" id="ARBA00022692"/>
    </source>
</evidence>
<protein>
    <submittedName>
        <fullName evidence="6">DoxX family protein</fullName>
    </submittedName>
</protein>
<proteinExistence type="predicted"/>
<dbReference type="InterPro" id="IPR032808">
    <property type="entry name" value="DoxX"/>
</dbReference>
<evidence type="ECO:0000313" key="7">
    <source>
        <dbReference type="Proteomes" id="UP000808349"/>
    </source>
</evidence>
<feature type="transmembrane region" description="Helical" evidence="5">
    <location>
        <begin position="69"/>
        <end position="90"/>
    </location>
</feature>
<accession>A0A9D7SC13</accession>
<keyword evidence="2 5" id="KW-0812">Transmembrane</keyword>
<keyword evidence="3 5" id="KW-1133">Transmembrane helix</keyword>
<evidence type="ECO:0000256" key="1">
    <source>
        <dbReference type="ARBA" id="ARBA00004141"/>
    </source>
</evidence>
<evidence type="ECO:0000256" key="4">
    <source>
        <dbReference type="ARBA" id="ARBA00023136"/>
    </source>
</evidence>
<reference evidence="6 7" key="1">
    <citation type="submission" date="2020-10" db="EMBL/GenBank/DDBJ databases">
        <title>Connecting structure to function with the recovery of over 1000 high-quality activated sludge metagenome-assembled genomes encoding full-length rRNA genes using long-read sequencing.</title>
        <authorList>
            <person name="Singleton C.M."/>
            <person name="Petriglieri F."/>
            <person name="Kristensen J.M."/>
            <person name="Kirkegaard R.H."/>
            <person name="Michaelsen T.Y."/>
            <person name="Andersen M.H."/>
            <person name="Karst S.M."/>
            <person name="Dueholm M.S."/>
            <person name="Nielsen P.H."/>
            <person name="Albertsen M."/>
        </authorList>
    </citation>
    <scope>NUCLEOTIDE SEQUENCE [LARGE SCALE GENOMIC DNA]</scope>
    <source>
        <strain evidence="6">Ribe_18-Q3-R11-54_BAT3C.373</strain>
    </source>
</reference>
<dbReference type="EMBL" id="JADKFW010000021">
    <property type="protein sequence ID" value="MBK9719643.1"/>
    <property type="molecule type" value="Genomic_DNA"/>
</dbReference>
<evidence type="ECO:0000313" key="6">
    <source>
        <dbReference type="EMBL" id="MBK9719643.1"/>
    </source>
</evidence>
<dbReference type="Pfam" id="PF07681">
    <property type="entry name" value="DoxX"/>
    <property type="match status" value="1"/>
</dbReference>
<evidence type="ECO:0000256" key="3">
    <source>
        <dbReference type="ARBA" id="ARBA00022989"/>
    </source>
</evidence>
<keyword evidence="4 5" id="KW-0472">Membrane</keyword>
<evidence type="ECO:0000256" key="5">
    <source>
        <dbReference type="SAM" id="Phobius"/>
    </source>
</evidence>
<feature type="transmembrane region" description="Helical" evidence="5">
    <location>
        <begin position="102"/>
        <end position="119"/>
    </location>
</feature>
<feature type="transmembrane region" description="Helical" evidence="5">
    <location>
        <begin position="46"/>
        <end position="64"/>
    </location>
</feature>
<name>A0A9D7SC13_9BACT</name>
<organism evidence="6 7">
    <name type="scientific">Candidatus Defluviibacterium haderslevense</name>
    <dbReference type="NCBI Taxonomy" id="2981993"/>
    <lineage>
        <taxon>Bacteria</taxon>
        <taxon>Pseudomonadati</taxon>
        <taxon>Bacteroidota</taxon>
        <taxon>Saprospiria</taxon>
        <taxon>Saprospirales</taxon>
        <taxon>Saprospiraceae</taxon>
        <taxon>Candidatus Defluviibacterium</taxon>
    </lineage>
</organism>
<sequence length="141" mass="16437">MRDLFDLLARMFLSTIFLFEAFTSLKFFDRTKSTMTEYGLTWQQDFLLIATITCLFIGGAFLLIGYRPVFAVTLLLIYWIPVTFIVFSFWNDPPEVQNIHSIFFMKNIAITGGLIHVLVHGTGKYSIRRFFGMTVLPKEKW</sequence>
<comment type="caution">
    <text evidence="6">The sequence shown here is derived from an EMBL/GenBank/DDBJ whole genome shotgun (WGS) entry which is preliminary data.</text>
</comment>
<comment type="subcellular location">
    <subcellularLocation>
        <location evidence="1">Membrane</location>
        <topology evidence="1">Multi-pass membrane protein</topology>
    </subcellularLocation>
</comment>
<dbReference type="Proteomes" id="UP000808349">
    <property type="component" value="Unassembled WGS sequence"/>
</dbReference>
<feature type="transmembrane region" description="Helical" evidence="5">
    <location>
        <begin position="7"/>
        <end position="26"/>
    </location>
</feature>